<feature type="signal peptide" evidence="3">
    <location>
        <begin position="1"/>
        <end position="25"/>
    </location>
</feature>
<evidence type="ECO:0000256" key="2">
    <source>
        <dbReference type="ARBA" id="ARBA00007639"/>
    </source>
</evidence>
<dbReference type="Proteomes" id="UP001153050">
    <property type="component" value="Unassembled WGS sequence"/>
</dbReference>
<dbReference type="InterPro" id="IPR028082">
    <property type="entry name" value="Peripla_BP_I"/>
</dbReference>
<dbReference type="Pfam" id="PF13407">
    <property type="entry name" value="Peripla_BP_4"/>
    <property type="match status" value="1"/>
</dbReference>
<feature type="domain" description="Periplasmic binding protein" evidence="4">
    <location>
        <begin position="34"/>
        <end position="294"/>
    </location>
</feature>
<sequence>MLKCFRRKLAVGLGVLSLATTPSLAGDLANVYVGVGSASSEYWAAFIEGAKAVAGSKGKDVNVIVSDFNGQKLLEQFGAVFATGCEGCAIAVDPASNAFTKAIIERAGDAGAKIVNLWNRPDEIHPWDTAPDAWVANISFDGVDSGYRNGMELCKALKGKGNIVALQGIPDNPPAKQRLAGLEKAVAECPGLKLLDVQVGNWDQTQGQSITRAWLTKYGSDLNGIFSANDGMALGAVAALREQGLAGKVPVTGSDGSSDVMQLIKSGEMLSTMYIDGYVQGATATALAVGVITGDIDLAKLGKEQRDFYLSQTLVNKDNVDAILTKKNDPAAFSYDKVKANFWAASVGQIPAGANK</sequence>
<feature type="chain" id="PRO_5047474711" evidence="3">
    <location>
        <begin position="26"/>
        <end position="356"/>
    </location>
</feature>
<gene>
    <name evidence="5" type="ORF">MES5069_650020</name>
</gene>
<keyword evidence="3" id="KW-0732">Signal</keyword>
<dbReference type="RefSeq" id="WP_254021503.1">
    <property type="nucleotide sequence ID" value="NZ_CAKXZT010000163.1"/>
</dbReference>
<comment type="similarity">
    <text evidence="2">Belongs to the bacterial solute-binding protein 2 family.</text>
</comment>
<organism evidence="5 6">
    <name type="scientific">Mesorhizobium escarrei</name>
    <dbReference type="NCBI Taxonomy" id="666018"/>
    <lineage>
        <taxon>Bacteria</taxon>
        <taxon>Pseudomonadati</taxon>
        <taxon>Pseudomonadota</taxon>
        <taxon>Alphaproteobacteria</taxon>
        <taxon>Hyphomicrobiales</taxon>
        <taxon>Phyllobacteriaceae</taxon>
        <taxon>Mesorhizobium</taxon>
    </lineage>
</organism>
<dbReference type="CDD" id="cd01536">
    <property type="entry name" value="PBP1_ABC_sugar_binding-like"/>
    <property type="match status" value="1"/>
</dbReference>
<dbReference type="InterPro" id="IPR050555">
    <property type="entry name" value="Bact_Solute-Bind_Prot2"/>
</dbReference>
<dbReference type="PANTHER" id="PTHR30036">
    <property type="entry name" value="D-XYLOSE-BINDING PERIPLASMIC PROTEIN"/>
    <property type="match status" value="1"/>
</dbReference>
<dbReference type="EMBL" id="CAKXZT010000163">
    <property type="protein sequence ID" value="CAH2408043.1"/>
    <property type="molecule type" value="Genomic_DNA"/>
</dbReference>
<evidence type="ECO:0000313" key="6">
    <source>
        <dbReference type="Proteomes" id="UP001153050"/>
    </source>
</evidence>
<dbReference type="Gene3D" id="3.40.50.2300">
    <property type="match status" value="2"/>
</dbReference>
<evidence type="ECO:0000313" key="5">
    <source>
        <dbReference type="EMBL" id="CAH2408043.1"/>
    </source>
</evidence>
<evidence type="ECO:0000259" key="4">
    <source>
        <dbReference type="Pfam" id="PF13407"/>
    </source>
</evidence>
<comment type="subcellular location">
    <subcellularLocation>
        <location evidence="1">Periplasm</location>
    </subcellularLocation>
</comment>
<reference evidence="5 6" key="1">
    <citation type="submission" date="2022-03" db="EMBL/GenBank/DDBJ databases">
        <authorList>
            <person name="Brunel B."/>
        </authorList>
    </citation>
    <scope>NUCLEOTIDE SEQUENCE [LARGE SCALE GENOMIC DNA]</scope>
    <source>
        <strain evidence="5">STM5069sample</strain>
    </source>
</reference>
<comment type="caution">
    <text evidence="5">The sequence shown here is derived from an EMBL/GenBank/DDBJ whole genome shotgun (WGS) entry which is preliminary data.</text>
</comment>
<name>A0ABN8KCT3_9HYPH</name>
<evidence type="ECO:0000256" key="1">
    <source>
        <dbReference type="ARBA" id="ARBA00004418"/>
    </source>
</evidence>
<dbReference type="InterPro" id="IPR025997">
    <property type="entry name" value="SBP_2_dom"/>
</dbReference>
<accession>A0ABN8KCT3</accession>
<evidence type="ECO:0000256" key="3">
    <source>
        <dbReference type="SAM" id="SignalP"/>
    </source>
</evidence>
<protein>
    <submittedName>
        <fullName evidence="5">Ribose ABC transporter, ribose-binding protein</fullName>
    </submittedName>
</protein>
<keyword evidence="6" id="KW-1185">Reference proteome</keyword>
<proteinExistence type="inferred from homology"/>
<dbReference type="SUPFAM" id="SSF53822">
    <property type="entry name" value="Periplasmic binding protein-like I"/>
    <property type="match status" value="1"/>
</dbReference>